<organism evidence="10 11">
    <name type="scientific">Hymenobacter bucti</name>
    <dbReference type="NCBI Taxonomy" id="1844114"/>
    <lineage>
        <taxon>Bacteria</taxon>
        <taxon>Pseudomonadati</taxon>
        <taxon>Bacteroidota</taxon>
        <taxon>Cytophagia</taxon>
        <taxon>Cytophagales</taxon>
        <taxon>Hymenobacteraceae</taxon>
        <taxon>Hymenobacter</taxon>
    </lineage>
</organism>
<dbReference type="InterPro" id="IPR036249">
    <property type="entry name" value="Thioredoxin-like_sf"/>
</dbReference>
<dbReference type="Pfam" id="PF13899">
    <property type="entry name" value="Thioredoxin_7"/>
    <property type="match status" value="1"/>
</dbReference>
<sequence length="582" mass="62582">MKISNPFGAFGFWRNHAAWLLACWLTLGLLSGLPALAQDTISTADIDFTPMEAPAPAAPAAAAAAQQPATQAPPTASPAAPTESSAAATTVAPAKPKPAPADTSLWVTFLAGLAGGFAAIIMPCIFPLLPMTVSFFTKRSGTRARGIRNAFIYGLSIIVIYVALGLLITVLFGADALNDLSTNGLFNFFFFLMLVVFGASFLGAFEIMLPTSWANKMDAKADEGGLLGIFFMAATLSLVSFSCTGPIIGTLLVQAASMGQLLGPAVGMFGFALALALPFTLFSLFPGWLSSLPKSGGWLNSVKVTLGFLELALALKFLSNVDLAYHWEWFDREIFLVLWVVIFGLMGLYLLGKLRFSHDSEMPFVTLPRLFLAIITLAFTLYLVPGLWGAPLKAVSAFLPPQDTQDFDLYTPSLLGGSGTAVAPTAADATPRKYAELFHAPLGLKAFFDYDEGMAYAQKVGKPVLIDFTGHACVNCRKMEANVWPDKQVLPLLRDKYVLIQLYVDDKTELPAAEQRVSTYSGKTIKTIGNKWSDMQASRFSANSQPYYVLLGQGGKQLAPAQGADYEPANFARFLNSGLQLY</sequence>
<feature type="transmembrane region" description="Helical" evidence="7">
    <location>
        <begin position="364"/>
        <end position="388"/>
    </location>
</feature>
<dbReference type="RefSeq" id="WP_382317449.1">
    <property type="nucleotide sequence ID" value="NZ_JBHUFD010000018.1"/>
</dbReference>
<evidence type="ECO:0000256" key="7">
    <source>
        <dbReference type="SAM" id="Phobius"/>
    </source>
</evidence>
<dbReference type="Gene3D" id="3.40.30.10">
    <property type="entry name" value="Glutaredoxin"/>
    <property type="match status" value="1"/>
</dbReference>
<feature type="transmembrane region" description="Helical" evidence="7">
    <location>
        <begin position="150"/>
        <end position="173"/>
    </location>
</feature>
<evidence type="ECO:0000256" key="8">
    <source>
        <dbReference type="SAM" id="SignalP"/>
    </source>
</evidence>
<feature type="domain" description="Cytochrome C biogenesis protein transmembrane" evidence="9">
    <location>
        <begin position="106"/>
        <end position="320"/>
    </location>
</feature>
<feature type="transmembrane region" description="Helical" evidence="7">
    <location>
        <begin position="185"/>
        <end position="205"/>
    </location>
</feature>
<reference evidence="11" key="1">
    <citation type="journal article" date="2019" name="Int. J. Syst. Evol. Microbiol.">
        <title>The Global Catalogue of Microorganisms (GCM) 10K type strain sequencing project: providing services to taxonomists for standard genome sequencing and annotation.</title>
        <authorList>
            <consortium name="The Broad Institute Genomics Platform"/>
            <consortium name="The Broad Institute Genome Sequencing Center for Infectious Disease"/>
            <person name="Wu L."/>
            <person name="Ma J."/>
        </authorList>
    </citation>
    <scope>NUCLEOTIDE SEQUENCE [LARGE SCALE GENOMIC DNA]</scope>
    <source>
        <strain evidence="11">CGMCC 1.15795</strain>
    </source>
</reference>
<feature type="transmembrane region" description="Helical" evidence="7">
    <location>
        <begin position="226"/>
        <end position="253"/>
    </location>
</feature>
<dbReference type="InterPro" id="IPR003834">
    <property type="entry name" value="Cyt_c_assmbl_TM_dom"/>
</dbReference>
<comment type="caution">
    <text evidence="10">The sequence shown here is derived from an EMBL/GenBank/DDBJ whole genome shotgun (WGS) entry which is preliminary data.</text>
</comment>
<evidence type="ECO:0000313" key="11">
    <source>
        <dbReference type="Proteomes" id="UP001597197"/>
    </source>
</evidence>
<name>A0ABW4QZM8_9BACT</name>
<keyword evidence="8" id="KW-0732">Signal</keyword>
<evidence type="ECO:0000256" key="2">
    <source>
        <dbReference type="ARBA" id="ARBA00022692"/>
    </source>
</evidence>
<accession>A0ABW4QZM8</accession>
<evidence type="ECO:0000259" key="9">
    <source>
        <dbReference type="Pfam" id="PF02683"/>
    </source>
</evidence>
<dbReference type="SUPFAM" id="SSF52833">
    <property type="entry name" value="Thioredoxin-like"/>
    <property type="match status" value="1"/>
</dbReference>
<keyword evidence="2 7" id="KW-0812">Transmembrane</keyword>
<keyword evidence="5 7" id="KW-0472">Membrane</keyword>
<feature type="chain" id="PRO_5045654865" evidence="8">
    <location>
        <begin position="38"/>
        <end position="582"/>
    </location>
</feature>
<protein>
    <submittedName>
        <fullName evidence="10">Protein-disulfide reductase DsbD family protein</fullName>
    </submittedName>
</protein>
<dbReference type="EMBL" id="JBHUFD010000018">
    <property type="protein sequence ID" value="MFD1875086.1"/>
    <property type="molecule type" value="Genomic_DNA"/>
</dbReference>
<evidence type="ECO:0000256" key="5">
    <source>
        <dbReference type="ARBA" id="ARBA00023136"/>
    </source>
</evidence>
<evidence type="ECO:0000256" key="4">
    <source>
        <dbReference type="ARBA" id="ARBA00022989"/>
    </source>
</evidence>
<dbReference type="Pfam" id="PF02683">
    <property type="entry name" value="DsbD_TM"/>
    <property type="match status" value="1"/>
</dbReference>
<keyword evidence="11" id="KW-1185">Reference proteome</keyword>
<evidence type="ECO:0000256" key="6">
    <source>
        <dbReference type="SAM" id="MobiDB-lite"/>
    </source>
</evidence>
<feature type="transmembrane region" description="Helical" evidence="7">
    <location>
        <begin position="265"/>
        <end position="285"/>
    </location>
</feature>
<dbReference type="PANTHER" id="PTHR32234">
    <property type="entry name" value="THIOL:DISULFIDE INTERCHANGE PROTEIN DSBD"/>
    <property type="match status" value="1"/>
</dbReference>
<feature type="transmembrane region" description="Helical" evidence="7">
    <location>
        <begin position="334"/>
        <end position="352"/>
    </location>
</feature>
<dbReference type="Proteomes" id="UP001597197">
    <property type="component" value="Unassembled WGS sequence"/>
</dbReference>
<feature type="transmembrane region" description="Helical" evidence="7">
    <location>
        <begin position="297"/>
        <end position="314"/>
    </location>
</feature>
<evidence type="ECO:0000256" key="1">
    <source>
        <dbReference type="ARBA" id="ARBA00004141"/>
    </source>
</evidence>
<evidence type="ECO:0000256" key="3">
    <source>
        <dbReference type="ARBA" id="ARBA00022748"/>
    </source>
</evidence>
<feature type="compositionally biased region" description="Low complexity" evidence="6">
    <location>
        <begin position="59"/>
        <end position="94"/>
    </location>
</feature>
<keyword evidence="3" id="KW-0201">Cytochrome c-type biogenesis</keyword>
<feature type="transmembrane region" description="Helical" evidence="7">
    <location>
        <begin position="105"/>
        <end position="129"/>
    </location>
</feature>
<feature type="region of interest" description="Disordered" evidence="6">
    <location>
        <begin position="59"/>
        <end position="99"/>
    </location>
</feature>
<gene>
    <name evidence="10" type="ORF">ACFSDX_21810</name>
</gene>
<evidence type="ECO:0000313" key="10">
    <source>
        <dbReference type="EMBL" id="MFD1875086.1"/>
    </source>
</evidence>
<dbReference type="PANTHER" id="PTHR32234:SF0">
    <property type="entry name" value="THIOL:DISULFIDE INTERCHANGE PROTEIN DSBD"/>
    <property type="match status" value="1"/>
</dbReference>
<keyword evidence="4 7" id="KW-1133">Transmembrane helix</keyword>
<feature type="signal peptide" evidence="8">
    <location>
        <begin position="1"/>
        <end position="37"/>
    </location>
</feature>
<proteinExistence type="predicted"/>
<comment type="subcellular location">
    <subcellularLocation>
        <location evidence="1">Membrane</location>
        <topology evidence="1">Multi-pass membrane protein</topology>
    </subcellularLocation>
</comment>